<feature type="coiled-coil region" evidence="1">
    <location>
        <begin position="43"/>
        <end position="70"/>
    </location>
</feature>
<comment type="caution">
    <text evidence="2">The sequence shown here is derived from an EMBL/GenBank/DDBJ whole genome shotgun (WGS) entry which is preliminary data.</text>
</comment>
<reference evidence="2 3" key="1">
    <citation type="journal article" date="2017" name="Antonie Van Leeuwenhoek">
        <title>Rhizobium rhizosphaerae sp. nov., a novel species isolated from rice rhizosphere.</title>
        <authorList>
            <person name="Zhao J.J."/>
            <person name="Zhang J."/>
            <person name="Zhang R.J."/>
            <person name="Zhang C.W."/>
            <person name="Yin H.Q."/>
            <person name="Zhang X.X."/>
        </authorList>
    </citation>
    <scope>NUCLEOTIDE SEQUENCE [LARGE SCALE GENOMIC DNA]</scope>
    <source>
        <strain evidence="2 3">BSs20135</strain>
    </source>
</reference>
<accession>K6XK62</accession>
<dbReference type="InterPro" id="IPR021253">
    <property type="entry name" value="ZrgA-like"/>
</dbReference>
<keyword evidence="3" id="KW-1185">Reference proteome</keyword>
<dbReference type="STRING" id="493475.GARC_4107"/>
<dbReference type="Proteomes" id="UP000006327">
    <property type="component" value="Unassembled WGS sequence"/>
</dbReference>
<dbReference type="eggNOG" id="COG0803">
    <property type="taxonomic scope" value="Bacteria"/>
</dbReference>
<dbReference type="AlphaFoldDB" id="K6XK62"/>
<name>K6XK62_9ALTE</name>
<protein>
    <recommendedName>
        <fullName evidence="4">DUF2796 domain-containing protein</fullName>
    </recommendedName>
</protein>
<dbReference type="EMBL" id="BAEO01000060">
    <property type="protein sequence ID" value="GAC21049.1"/>
    <property type="molecule type" value="Genomic_DNA"/>
</dbReference>
<dbReference type="Pfam" id="PF10986">
    <property type="entry name" value="ZrgA"/>
    <property type="match status" value="1"/>
</dbReference>
<sequence length="158" mass="17958">MGFSANAQQHTHGQGQLLISQDGTEWHMQLILPAADSLGFEHVPETQAQKNKIESLAKKLQENAAVIEVDGRCALIKAAHSLVNQHGDELHKNHEHDNEQDHHDIEVEYQFSCKDAITQVYVKIFETMPSLNAIELQWLLENSQGMLTLTRSHPYIEW</sequence>
<evidence type="ECO:0000256" key="1">
    <source>
        <dbReference type="SAM" id="Coils"/>
    </source>
</evidence>
<evidence type="ECO:0000313" key="2">
    <source>
        <dbReference type="EMBL" id="GAC21049.1"/>
    </source>
</evidence>
<gene>
    <name evidence="2" type="ORF">GARC_4107</name>
</gene>
<evidence type="ECO:0000313" key="3">
    <source>
        <dbReference type="Proteomes" id="UP000006327"/>
    </source>
</evidence>
<keyword evidence="1" id="KW-0175">Coiled coil</keyword>
<evidence type="ECO:0008006" key="4">
    <source>
        <dbReference type="Google" id="ProtNLM"/>
    </source>
</evidence>
<organism evidence="2 3">
    <name type="scientific">Paraglaciecola arctica BSs20135</name>
    <dbReference type="NCBI Taxonomy" id="493475"/>
    <lineage>
        <taxon>Bacteria</taxon>
        <taxon>Pseudomonadati</taxon>
        <taxon>Pseudomonadota</taxon>
        <taxon>Gammaproteobacteria</taxon>
        <taxon>Alteromonadales</taxon>
        <taxon>Alteromonadaceae</taxon>
        <taxon>Paraglaciecola</taxon>
    </lineage>
</organism>
<proteinExistence type="predicted"/>